<dbReference type="GO" id="GO:0071140">
    <property type="term" value="P:resolution of mitotic recombination intermediates"/>
    <property type="evidence" value="ECO:0007669"/>
    <property type="project" value="TreeGrafter"/>
</dbReference>
<reference evidence="2" key="1">
    <citation type="journal article" date="2020" name="Nat. Commun.">
        <title>Large-scale genome sequencing of mycorrhizal fungi provides insights into the early evolution of symbiotic traits.</title>
        <authorList>
            <person name="Miyauchi S."/>
            <person name="Kiss E."/>
            <person name="Kuo A."/>
            <person name="Drula E."/>
            <person name="Kohler A."/>
            <person name="Sanchez-Garcia M."/>
            <person name="Morin E."/>
            <person name="Andreopoulos B."/>
            <person name="Barry K.W."/>
            <person name="Bonito G."/>
            <person name="Buee M."/>
            <person name="Carver A."/>
            <person name="Chen C."/>
            <person name="Cichocki N."/>
            <person name="Clum A."/>
            <person name="Culley D."/>
            <person name="Crous P.W."/>
            <person name="Fauchery L."/>
            <person name="Girlanda M."/>
            <person name="Hayes R.D."/>
            <person name="Keri Z."/>
            <person name="LaButti K."/>
            <person name="Lipzen A."/>
            <person name="Lombard V."/>
            <person name="Magnuson J."/>
            <person name="Maillard F."/>
            <person name="Murat C."/>
            <person name="Nolan M."/>
            <person name="Ohm R.A."/>
            <person name="Pangilinan J."/>
            <person name="Pereira M.F."/>
            <person name="Perotto S."/>
            <person name="Peter M."/>
            <person name="Pfister S."/>
            <person name="Riley R."/>
            <person name="Sitrit Y."/>
            <person name="Stielow J.B."/>
            <person name="Szollosi G."/>
            <person name="Zifcakova L."/>
            <person name="Stursova M."/>
            <person name="Spatafora J.W."/>
            <person name="Tedersoo L."/>
            <person name="Vaario L.M."/>
            <person name="Yamada A."/>
            <person name="Yan M."/>
            <person name="Wang P."/>
            <person name="Xu J."/>
            <person name="Bruns T."/>
            <person name="Baldrian P."/>
            <person name="Vilgalys R."/>
            <person name="Dunand C."/>
            <person name="Henrissat B."/>
            <person name="Grigoriev I.V."/>
            <person name="Hibbett D."/>
            <person name="Nagy L.G."/>
            <person name="Martin F.M."/>
        </authorList>
    </citation>
    <scope>NUCLEOTIDE SEQUENCE</scope>
    <source>
        <strain evidence="2">UP504</strain>
    </source>
</reference>
<evidence type="ECO:0000259" key="1">
    <source>
        <dbReference type="PROSITE" id="PS50162"/>
    </source>
</evidence>
<dbReference type="PROSITE" id="PS50162">
    <property type="entry name" value="RECA_2"/>
    <property type="match status" value="1"/>
</dbReference>
<protein>
    <recommendedName>
        <fullName evidence="1">RecA family profile 1 domain-containing protein</fullName>
    </recommendedName>
</protein>
<dbReference type="AlphaFoldDB" id="A0A9P6B919"/>
<dbReference type="GO" id="GO:0045003">
    <property type="term" value="P:double-strand break repair via synthesis-dependent strand annealing"/>
    <property type="evidence" value="ECO:0007669"/>
    <property type="project" value="TreeGrafter"/>
</dbReference>
<feature type="domain" description="RecA family profile 1" evidence="1">
    <location>
        <begin position="72"/>
        <end position="254"/>
    </location>
</feature>
<dbReference type="PANTHER" id="PTHR46487:SF1">
    <property type="entry name" value="DNA REPAIR PROTEIN XRCC3"/>
    <property type="match status" value="1"/>
</dbReference>
<dbReference type="GO" id="GO:0000722">
    <property type="term" value="P:telomere maintenance via recombination"/>
    <property type="evidence" value="ECO:0007669"/>
    <property type="project" value="TreeGrafter"/>
</dbReference>
<dbReference type="InterPro" id="IPR020588">
    <property type="entry name" value="RecA_ATP-bd"/>
</dbReference>
<name>A0A9P6B919_9AGAM</name>
<dbReference type="Proteomes" id="UP000886523">
    <property type="component" value="Unassembled WGS sequence"/>
</dbReference>
<dbReference type="OrthoDB" id="1861185at2759"/>
<dbReference type="SUPFAM" id="SSF52540">
    <property type="entry name" value="P-loop containing nucleoside triphosphate hydrolases"/>
    <property type="match status" value="1"/>
</dbReference>
<gene>
    <name evidence="2" type="ORF">BS47DRAFT_1388304</name>
</gene>
<dbReference type="GO" id="GO:0140664">
    <property type="term" value="F:ATP-dependent DNA damage sensor activity"/>
    <property type="evidence" value="ECO:0007669"/>
    <property type="project" value="InterPro"/>
</dbReference>
<dbReference type="GO" id="GO:0061982">
    <property type="term" value="P:meiosis I cell cycle process"/>
    <property type="evidence" value="ECO:0007669"/>
    <property type="project" value="UniProtKB-ARBA"/>
</dbReference>
<comment type="caution">
    <text evidence="2">The sequence shown here is derived from an EMBL/GenBank/DDBJ whole genome shotgun (WGS) entry which is preliminary data.</text>
</comment>
<evidence type="ECO:0000313" key="2">
    <source>
        <dbReference type="EMBL" id="KAF9519165.1"/>
    </source>
</evidence>
<dbReference type="Gene3D" id="3.40.50.300">
    <property type="entry name" value="P-loop containing nucleotide triphosphate hydrolases"/>
    <property type="match status" value="1"/>
</dbReference>
<dbReference type="Pfam" id="PF08423">
    <property type="entry name" value="Rad51"/>
    <property type="match status" value="1"/>
</dbReference>
<accession>A0A9P6B919</accession>
<dbReference type="GO" id="GO:0000400">
    <property type="term" value="F:four-way junction DNA binding"/>
    <property type="evidence" value="ECO:0007669"/>
    <property type="project" value="TreeGrafter"/>
</dbReference>
<dbReference type="InterPro" id="IPR027417">
    <property type="entry name" value="P-loop_NTPase"/>
</dbReference>
<dbReference type="GO" id="GO:0033065">
    <property type="term" value="C:Rad51C-XRCC3 complex"/>
    <property type="evidence" value="ECO:0007669"/>
    <property type="project" value="TreeGrafter"/>
</dbReference>
<proteinExistence type="predicted"/>
<sequence>MACSSFPLPCERPLTPVHSIIAGLLTPLDVLVLPHQELARKLHVVDAHHIIDAISRAIAPQPVIIDNSFKGTAESIATGDDAFDALLGGGITTGAIWEVVGESSSGKTQLALQLSLMALLSPISGDIERSTCYITSSGELPTERLVQIFKNHPKLSHVPRSHERLMLDNTQQRQITSRHQLLQALSDDLPKLAEHRILLGMPLKLIVIDALTPLVQPEGKANTAKLAERSQHLVEISGLLRSLAWKYDLAVLVL</sequence>
<dbReference type="EMBL" id="MU128919">
    <property type="protein sequence ID" value="KAF9519165.1"/>
    <property type="molecule type" value="Genomic_DNA"/>
</dbReference>
<keyword evidence="3" id="KW-1185">Reference proteome</keyword>
<dbReference type="GO" id="GO:0090656">
    <property type="term" value="P:t-circle formation"/>
    <property type="evidence" value="ECO:0007669"/>
    <property type="project" value="TreeGrafter"/>
</dbReference>
<dbReference type="GO" id="GO:0005657">
    <property type="term" value="C:replication fork"/>
    <property type="evidence" value="ECO:0007669"/>
    <property type="project" value="TreeGrafter"/>
</dbReference>
<dbReference type="PANTHER" id="PTHR46487">
    <property type="entry name" value="DNA REPAIR PROTEIN XRCC3"/>
    <property type="match status" value="1"/>
</dbReference>
<organism evidence="2 3">
    <name type="scientific">Hydnum rufescens UP504</name>
    <dbReference type="NCBI Taxonomy" id="1448309"/>
    <lineage>
        <taxon>Eukaryota</taxon>
        <taxon>Fungi</taxon>
        <taxon>Dikarya</taxon>
        <taxon>Basidiomycota</taxon>
        <taxon>Agaricomycotina</taxon>
        <taxon>Agaricomycetes</taxon>
        <taxon>Cantharellales</taxon>
        <taxon>Hydnaceae</taxon>
        <taxon>Hydnum</taxon>
    </lineage>
</organism>
<dbReference type="GO" id="GO:0005524">
    <property type="term" value="F:ATP binding"/>
    <property type="evidence" value="ECO:0007669"/>
    <property type="project" value="InterPro"/>
</dbReference>
<evidence type="ECO:0000313" key="3">
    <source>
        <dbReference type="Proteomes" id="UP000886523"/>
    </source>
</evidence>
<dbReference type="InterPro" id="IPR013632">
    <property type="entry name" value="Rad51_C"/>
</dbReference>